<proteinExistence type="predicted"/>
<keyword evidence="1" id="KW-0479">Metal-binding</keyword>
<evidence type="ECO:0000256" key="3">
    <source>
        <dbReference type="ARBA" id="ARBA00022771"/>
    </source>
</evidence>
<dbReference type="GO" id="GO:0008270">
    <property type="term" value="F:zinc ion binding"/>
    <property type="evidence" value="ECO:0007669"/>
    <property type="project" value="UniProtKB-KW"/>
</dbReference>
<name>A0A834YWX7_TETSI</name>
<accession>A0A834YWX7</accession>
<dbReference type="InterPro" id="IPR043145">
    <property type="entry name" value="Znf_ZZ_sf"/>
</dbReference>
<evidence type="ECO:0000313" key="6">
    <source>
        <dbReference type="EMBL" id="KAF8397379.1"/>
    </source>
</evidence>
<dbReference type="PANTHER" id="PTHR47841:SF7">
    <property type="entry name" value="CYSTEINE_HISTIDINE-RICH C1 DOMAIN PROTEIN"/>
    <property type="match status" value="1"/>
</dbReference>
<keyword evidence="4" id="KW-0862">Zinc</keyword>
<dbReference type="PANTHER" id="PTHR47841">
    <property type="entry name" value="DIACYLGLYCEROL KINASE THETA-LIKE-RELATED"/>
    <property type="match status" value="1"/>
</dbReference>
<dbReference type="Proteomes" id="UP000655225">
    <property type="component" value="Unassembled WGS sequence"/>
</dbReference>
<comment type="caution">
    <text evidence="6">The sequence shown here is derived from an EMBL/GenBank/DDBJ whole genome shotgun (WGS) entry which is preliminary data.</text>
</comment>
<sequence length="311" mass="34597">MAPVTKPSATKIVKHFTHPKHSLQEFKEDKEYICDGCNTLGSGTRYRCKECKFDLHEYCATCPTSLSSHMDPKHPLILVSQALGMMKGHGCPCNVCGEQVQGLFYACPTCNFFIHPLCTTFPSHLQHVMDPKHLLTFQSAPPSWCSICRGVCASWRYRCEPCRIDIHLECVDVPYYAAYPPYVPPTAPFMPPPPPPSPYYCYAMPSPSMHGTYQHPIYNVPQGSGSTSGSTRKKIYALAGRLAVGVLFTALNSTVRYAIMIDGIAKRFIIPLRGEAAGQGLISSIRIKRRCASISHVLFAWRIVTTFRASD</sequence>
<dbReference type="Gene3D" id="3.30.60.90">
    <property type="match status" value="1"/>
</dbReference>
<dbReference type="SUPFAM" id="SSF57889">
    <property type="entry name" value="Cysteine-rich domain"/>
    <property type="match status" value="2"/>
</dbReference>
<dbReference type="OrthoDB" id="945197at2759"/>
<dbReference type="Pfam" id="PF03107">
    <property type="entry name" value="C1_2"/>
    <property type="match status" value="2"/>
</dbReference>
<feature type="domain" description="DC1" evidence="5">
    <location>
        <begin position="16"/>
        <end position="60"/>
    </location>
</feature>
<keyword evidence="2" id="KW-0677">Repeat</keyword>
<dbReference type="EMBL" id="JABCRI010000011">
    <property type="protein sequence ID" value="KAF8397379.1"/>
    <property type="molecule type" value="Genomic_DNA"/>
</dbReference>
<gene>
    <name evidence="6" type="ORF">HHK36_016292</name>
</gene>
<dbReference type="InterPro" id="IPR046349">
    <property type="entry name" value="C1-like_sf"/>
</dbReference>
<keyword evidence="7" id="KW-1185">Reference proteome</keyword>
<dbReference type="OMA" id="CTSWHYR"/>
<evidence type="ECO:0000313" key="7">
    <source>
        <dbReference type="Proteomes" id="UP000655225"/>
    </source>
</evidence>
<dbReference type="AlphaFoldDB" id="A0A834YWX7"/>
<reference evidence="6 7" key="1">
    <citation type="submission" date="2020-04" db="EMBL/GenBank/DDBJ databases">
        <title>Plant Genome Project.</title>
        <authorList>
            <person name="Zhang R.-G."/>
        </authorList>
    </citation>
    <scope>NUCLEOTIDE SEQUENCE [LARGE SCALE GENOMIC DNA]</scope>
    <source>
        <strain evidence="6">YNK0</strain>
        <tissue evidence="6">Leaf</tissue>
    </source>
</reference>
<keyword evidence="3" id="KW-0863">Zinc-finger</keyword>
<evidence type="ECO:0000256" key="2">
    <source>
        <dbReference type="ARBA" id="ARBA00022737"/>
    </source>
</evidence>
<dbReference type="InterPro" id="IPR004146">
    <property type="entry name" value="DC1"/>
</dbReference>
<evidence type="ECO:0000256" key="4">
    <source>
        <dbReference type="ARBA" id="ARBA00022833"/>
    </source>
</evidence>
<protein>
    <recommendedName>
        <fullName evidence="5">DC1 domain-containing protein</fullName>
    </recommendedName>
</protein>
<evidence type="ECO:0000259" key="5">
    <source>
        <dbReference type="Pfam" id="PF03107"/>
    </source>
</evidence>
<feature type="domain" description="DC1" evidence="5">
    <location>
        <begin position="72"/>
        <end position="118"/>
    </location>
</feature>
<organism evidence="6 7">
    <name type="scientific">Tetracentron sinense</name>
    <name type="common">Spur-leaf</name>
    <dbReference type="NCBI Taxonomy" id="13715"/>
    <lineage>
        <taxon>Eukaryota</taxon>
        <taxon>Viridiplantae</taxon>
        <taxon>Streptophyta</taxon>
        <taxon>Embryophyta</taxon>
        <taxon>Tracheophyta</taxon>
        <taxon>Spermatophyta</taxon>
        <taxon>Magnoliopsida</taxon>
        <taxon>Trochodendrales</taxon>
        <taxon>Trochodendraceae</taxon>
        <taxon>Tetracentron</taxon>
    </lineage>
</organism>
<evidence type="ECO:0000256" key="1">
    <source>
        <dbReference type="ARBA" id="ARBA00022723"/>
    </source>
</evidence>